<reference evidence="1 2" key="1">
    <citation type="journal article" date="2008" name="Nature">
        <title>The genome of Laccaria bicolor provides insights into mycorrhizal symbiosis.</title>
        <authorList>
            <person name="Martin F."/>
            <person name="Aerts A."/>
            <person name="Ahren D."/>
            <person name="Brun A."/>
            <person name="Danchin E.G.J."/>
            <person name="Duchaussoy F."/>
            <person name="Gibon J."/>
            <person name="Kohler A."/>
            <person name="Lindquist E."/>
            <person name="Pereda V."/>
            <person name="Salamov A."/>
            <person name="Shapiro H.J."/>
            <person name="Wuyts J."/>
            <person name="Blaudez D."/>
            <person name="Buee M."/>
            <person name="Brokstein P."/>
            <person name="Canbaeck B."/>
            <person name="Cohen D."/>
            <person name="Courty P.E."/>
            <person name="Coutinho P.M."/>
            <person name="Delaruelle C."/>
            <person name="Detter J.C."/>
            <person name="Deveau A."/>
            <person name="DiFazio S."/>
            <person name="Duplessis S."/>
            <person name="Fraissinet-Tachet L."/>
            <person name="Lucic E."/>
            <person name="Frey-Klett P."/>
            <person name="Fourrey C."/>
            <person name="Feussner I."/>
            <person name="Gay G."/>
            <person name="Grimwood J."/>
            <person name="Hoegger P.J."/>
            <person name="Jain P."/>
            <person name="Kilaru S."/>
            <person name="Labbe J."/>
            <person name="Lin Y.C."/>
            <person name="Legue V."/>
            <person name="Le Tacon F."/>
            <person name="Marmeisse R."/>
            <person name="Melayah D."/>
            <person name="Montanini B."/>
            <person name="Muratet M."/>
            <person name="Nehls U."/>
            <person name="Niculita-Hirzel H."/>
            <person name="Oudot-Le Secq M.P."/>
            <person name="Peter M."/>
            <person name="Quesneville H."/>
            <person name="Rajashekar B."/>
            <person name="Reich M."/>
            <person name="Rouhier N."/>
            <person name="Schmutz J."/>
            <person name="Yin T."/>
            <person name="Chalot M."/>
            <person name="Henrissat B."/>
            <person name="Kuees U."/>
            <person name="Lucas S."/>
            <person name="Van de Peer Y."/>
            <person name="Podila G.K."/>
            <person name="Polle A."/>
            <person name="Pukkila P.J."/>
            <person name="Richardson P.M."/>
            <person name="Rouze P."/>
            <person name="Sanders I.R."/>
            <person name="Stajich J.E."/>
            <person name="Tunlid A."/>
            <person name="Tuskan G."/>
            <person name="Grigoriev I.V."/>
        </authorList>
    </citation>
    <scope>NUCLEOTIDE SEQUENCE [LARGE SCALE GENOMIC DNA]</scope>
    <source>
        <strain evidence="2">S238N-H82 / ATCC MYA-4686</strain>
    </source>
</reference>
<protein>
    <submittedName>
        <fullName evidence="1">Predicted protein</fullName>
    </submittedName>
</protein>
<dbReference type="KEGG" id="lbc:LACBIDRAFT_312048"/>
<dbReference type="HOGENOM" id="CLU_2360076_0_0_1"/>
<evidence type="ECO:0000313" key="2">
    <source>
        <dbReference type="Proteomes" id="UP000001194"/>
    </source>
</evidence>
<dbReference type="OrthoDB" id="3235454at2759"/>
<dbReference type="InParanoid" id="B0CYY5"/>
<proteinExistence type="predicted"/>
<dbReference type="Proteomes" id="UP000001194">
    <property type="component" value="Unassembled WGS sequence"/>
</dbReference>
<accession>B0CYY5</accession>
<dbReference type="RefSeq" id="XP_001877229.1">
    <property type="nucleotide sequence ID" value="XM_001877194.1"/>
</dbReference>
<dbReference type="AlphaFoldDB" id="B0CYY5"/>
<keyword evidence="2" id="KW-1185">Reference proteome</keyword>
<gene>
    <name evidence="1" type="ORF">LACBIDRAFT_312048</name>
</gene>
<dbReference type="EMBL" id="DS547094">
    <property type="protein sequence ID" value="EDR12965.1"/>
    <property type="molecule type" value="Genomic_DNA"/>
</dbReference>
<dbReference type="GeneID" id="6072706"/>
<sequence length="96" mass="10628">MKLAFVDTQCRLADISRQSAYTKFLLDYAASEDRIHGLWCEILKEEEKLLTAAKEGHTAGMSSAKKGEKAHSAGLHKAKSACDEFLKVIGQVNPQY</sequence>
<name>B0CYY5_LACBS</name>
<organism evidence="2">
    <name type="scientific">Laccaria bicolor (strain S238N-H82 / ATCC MYA-4686)</name>
    <name type="common">Bicoloured deceiver</name>
    <name type="synonym">Laccaria laccata var. bicolor</name>
    <dbReference type="NCBI Taxonomy" id="486041"/>
    <lineage>
        <taxon>Eukaryota</taxon>
        <taxon>Fungi</taxon>
        <taxon>Dikarya</taxon>
        <taxon>Basidiomycota</taxon>
        <taxon>Agaricomycotina</taxon>
        <taxon>Agaricomycetes</taxon>
        <taxon>Agaricomycetidae</taxon>
        <taxon>Agaricales</taxon>
        <taxon>Agaricineae</taxon>
        <taxon>Hydnangiaceae</taxon>
        <taxon>Laccaria</taxon>
    </lineage>
</organism>
<evidence type="ECO:0000313" key="1">
    <source>
        <dbReference type="EMBL" id="EDR12965.1"/>
    </source>
</evidence>